<dbReference type="PANTHER" id="PTHR32309">
    <property type="entry name" value="TYROSINE-PROTEIN KINASE"/>
    <property type="match status" value="1"/>
</dbReference>
<gene>
    <name evidence="2" type="ORF">MB84_01240</name>
</gene>
<protein>
    <recommendedName>
        <fullName evidence="4">Polysaccharide chain length determinant N-terminal domain-containing protein</fullName>
    </recommendedName>
</protein>
<dbReference type="InterPro" id="IPR050445">
    <property type="entry name" value="Bact_polysacc_biosynth/exp"/>
</dbReference>
<dbReference type="RefSeq" id="WP_046289819.1">
    <property type="nucleotide sequence ID" value="NZ_CP011253.3"/>
</dbReference>
<dbReference type="Proteomes" id="UP000035050">
    <property type="component" value="Chromosome"/>
</dbReference>
<feature type="transmembrane region" description="Helical" evidence="1">
    <location>
        <begin position="259"/>
        <end position="279"/>
    </location>
</feature>
<dbReference type="AlphaFoldDB" id="A0A0E3YAA4"/>
<keyword evidence="1" id="KW-1133">Transmembrane helix</keyword>
<name>A0A0E3YAA4_9BURK</name>
<keyword evidence="1" id="KW-0812">Transmembrane</keyword>
<accession>A0A0E3YAA4</accession>
<dbReference type="KEGG" id="pox:MB84_01240"/>
<dbReference type="OrthoDB" id="8939189at2"/>
<dbReference type="EMBL" id="CP011253">
    <property type="protein sequence ID" value="AKC68371.1"/>
    <property type="molecule type" value="Genomic_DNA"/>
</dbReference>
<evidence type="ECO:0008006" key="4">
    <source>
        <dbReference type="Google" id="ProtNLM"/>
    </source>
</evidence>
<evidence type="ECO:0000256" key="1">
    <source>
        <dbReference type="SAM" id="Phobius"/>
    </source>
</evidence>
<dbReference type="PATRIC" id="fig|573737.6.peg.1014"/>
<reference evidence="2" key="1">
    <citation type="submission" date="2016-06" db="EMBL/GenBank/DDBJ databases">
        <title>Pandoraea oxalativorans DSM 23570 Genome Sequencing.</title>
        <authorList>
            <person name="Ee R."/>
            <person name="Lim Y.-L."/>
            <person name="Yong D."/>
            <person name="Yin W.-F."/>
            <person name="Chan K.-G."/>
        </authorList>
    </citation>
    <scope>NUCLEOTIDE SEQUENCE</scope>
    <source>
        <strain evidence="2">DSM 23570</strain>
    </source>
</reference>
<feature type="transmembrane region" description="Helical" evidence="1">
    <location>
        <begin position="31"/>
        <end position="52"/>
    </location>
</feature>
<organism evidence="2 3">
    <name type="scientific">Pandoraea oxalativorans</name>
    <dbReference type="NCBI Taxonomy" id="573737"/>
    <lineage>
        <taxon>Bacteria</taxon>
        <taxon>Pseudomonadati</taxon>
        <taxon>Pseudomonadota</taxon>
        <taxon>Betaproteobacteria</taxon>
        <taxon>Burkholderiales</taxon>
        <taxon>Burkholderiaceae</taxon>
        <taxon>Pandoraea</taxon>
    </lineage>
</organism>
<keyword evidence="3" id="KW-1185">Reference proteome</keyword>
<proteinExistence type="predicted"/>
<dbReference type="PANTHER" id="PTHR32309:SF31">
    <property type="entry name" value="CAPSULAR EXOPOLYSACCHARIDE FAMILY"/>
    <property type="match status" value="1"/>
</dbReference>
<dbReference type="HOGENOM" id="CLU_1000568_0_0_4"/>
<evidence type="ECO:0000313" key="2">
    <source>
        <dbReference type="EMBL" id="AKC68371.1"/>
    </source>
</evidence>
<sequence length="287" mass="30822">MTNEEIPNDMVRNDVDEITFADVLGFIRDNLAVIAGVAVVGAAIGIGSTFAFHKQWEGKVTLQIGRAAGSPVAGPDGPLIESIQQTVGRVQLSTFRDKVTSEVMPQLQGNVEELRKTVAWNALKARPIQGTAYMEISARGTSPEQAEQVLTVATHRIETEHAAILERARALPKQQLSVIDAAIESNTKAQEELSAALAHSKNTDSVIALGALQNSRTERATLNDSRYRVSQLLAPDQSYNTRVVSEVQIGQNAAFPRKLYFGGAGLVLGAIVGVLIGLARKSRVQST</sequence>
<evidence type="ECO:0000313" key="3">
    <source>
        <dbReference type="Proteomes" id="UP000035050"/>
    </source>
</evidence>
<keyword evidence="1" id="KW-0472">Membrane</keyword>